<evidence type="ECO:0000256" key="3">
    <source>
        <dbReference type="ARBA" id="ARBA00022473"/>
    </source>
</evidence>
<feature type="region of interest" description="Disordered" evidence="9">
    <location>
        <begin position="548"/>
        <end position="576"/>
    </location>
</feature>
<dbReference type="InterPro" id="IPR001356">
    <property type="entry name" value="HD"/>
</dbReference>
<evidence type="ECO:0000313" key="11">
    <source>
        <dbReference type="EMBL" id="ACG70801.1"/>
    </source>
</evidence>
<feature type="compositionally biased region" description="Basic and acidic residues" evidence="9">
    <location>
        <begin position="333"/>
        <end position="347"/>
    </location>
</feature>
<evidence type="ECO:0000256" key="1">
    <source>
        <dbReference type="ARBA" id="ARBA00004123"/>
    </source>
</evidence>
<feature type="domain" description="Homeobox" evidence="10">
    <location>
        <begin position="196"/>
        <end position="256"/>
    </location>
</feature>
<dbReference type="PROSITE" id="PS50071">
    <property type="entry name" value="HOMEOBOX_2"/>
    <property type="match status" value="1"/>
</dbReference>
<feature type="compositionally biased region" description="Polar residues" evidence="9">
    <location>
        <begin position="393"/>
        <end position="410"/>
    </location>
</feature>
<comment type="subcellular location">
    <subcellularLocation>
        <location evidence="1 7 8">Nucleus</location>
    </subcellularLocation>
</comment>
<accession>B5LVL9</accession>
<dbReference type="AlphaFoldDB" id="B5LVL9"/>
<evidence type="ECO:0000256" key="2">
    <source>
        <dbReference type="ARBA" id="ARBA00008161"/>
    </source>
</evidence>
<feature type="compositionally biased region" description="Acidic residues" evidence="9">
    <location>
        <begin position="286"/>
        <end position="310"/>
    </location>
</feature>
<keyword evidence="4 7" id="KW-0238">DNA-binding</keyword>
<dbReference type="PANTHER" id="PTHR10390">
    <property type="entry name" value="HOMEOBOX PROTEIN SIX"/>
    <property type="match status" value="1"/>
</dbReference>
<feature type="compositionally biased region" description="Polar residues" evidence="9">
    <location>
        <begin position="263"/>
        <end position="274"/>
    </location>
</feature>
<dbReference type="GO" id="GO:0000978">
    <property type="term" value="F:RNA polymerase II cis-regulatory region sequence-specific DNA binding"/>
    <property type="evidence" value="ECO:0007669"/>
    <property type="project" value="TreeGrafter"/>
</dbReference>
<feature type="compositionally biased region" description="Polar residues" evidence="9">
    <location>
        <begin position="319"/>
        <end position="332"/>
    </location>
</feature>
<organism evidence="11">
    <name type="scientific">Convolutriloba longifissura</name>
    <name type="common">Red flatworm</name>
    <name type="synonym">Acoelomorph flatworm</name>
    <dbReference type="NCBI Taxonomy" id="536236"/>
    <lineage>
        <taxon>Eukaryota</taxon>
        <taxon>Metazoa</taxon>
        <taxon>Xenacoelomorpha</taxon>
        <taxon>Acoelomorpha</taxon>
        <taxon>Acoela</taxon>
        <taxon>Sagittiferidae</taxon>
        <taxon>Convolutriloba</taxon>
    </lineage>
</organism>
<dbReference type="Pfam" id="PF16878">
    <property type="entry name" value="SIX1_SD"/>
    <property type="match status" value="1"/>
</dbReference>
<dbReference type="CDD" id="cd00086">
    <property type="entry name" value="homeodomain"/>
    <property type="match status" value="1"/>
</dbReference>
<feature type="compositionally biased region" description="Low complexity" evidence="9">
    <location>
        <begin position="371"/>
        <end position="392"/>
    </location>
</feature>
<dbReference type="SUPFAM" id="SSF46689">
    <property type="entry name" value="Homeodomain-like"/>
    <property type="match status" value="1"/>
</dbReference>
<dbReference type="Gene3D" id="1.10.10.60">
    <property type="entry name" value="Homeodomain-like"/>
    <property type="match status" value="1"/>
</dbReference>
<keyword evidence="3" id="KW-0217">Developmental protein</keyword>
<feature type="DNA-binding region" description="Homeobox" evidence="7">
    <location>
        <begin position="198"/>
        <end position="257"/>
    </location>
</feature>
<dbReference type="FunFam" id="1.10.10.60:FF:000046">
    <property type="entry name" value="SIX homeobox 3"/>
    <property type="match status" value="1"/>
</dbReference>
<reference evidence="11" key="1">
    <citation type="journal article" date="2008" name="Nature">
        <title>Acoel development indicates the independent evolution of the bilaterian mouth and anus.</title>
        <authorList>
            <person name="Hejnol A."/>
            <person name="Martindale M.Q."/>
        </authorList>
    </citation>
    <scope>NUCLEOTIDE SEQUENCE</scope>
</reference>
<keyword evidence="6 7" id="KW-0539">Nucleus</keyword>
<evidence type="ECO:0000256" key="4">
    <source>
        <dbReference type="ARBA" id="ARBA00023125"/>
    </source>
</evidence>
<dbReference type="PANTHER" id="PTHR10390:SF33">
    <property type="entry name" value="PROTEIN OPTIX"/>
    <property type="match status" value="1"/>
</dbReference>
<dbReference type="EMBL" id="EU914944">
    <property type="protein sequence ID" value="ACG70801.1"/>
    <property type="molecule type" value="mRNA"/>
</dbReference>
<dbReference type="GO" id="GO:0000981">
    <property type="term" value="F:DNA-binding transcription factor activity, RNA polymerase II-specific"/>
    <property type="evidence" value="ECO:0007669"/>
    <property type="project" value="TreeGrafter"/>
</dbReference>
<evidence type="ECO:0000259" key="10">
    <source>
        <dbReference type="PROSITE" id="PS50071"/>
    </source>
</evidence>
<feature type="region of interest" description="Disordered" evidence="9">
    <location>
        <begin position="242"/>
        <end position="410"/>
    </location>
</feature>
<comment type="similarity">
    <text evidence="2">Belongs to the SIX/Sine oculis homeobox family.</text>
</comment>
<dbReference type="GO" id="GO:0005667">
    <property type="term" value="C:transcription regulator complex"/>
    <property type="evidence" value="ECO:0007669"/>
    <property type="project" value="TreeGrafter"/>
</dbReference>
<dbReference type="Pfam" id="PF00046">
    <property type="entry name" value="Homeodomain"/>
    <property type="match status" value="1"/>
</dbReference>
<evidence type="ECO:0000256" key="6">
    <source>
        <dbReference type="ARBA" id="ARBA00023242"/>
    </source>
</evidence>
<evidence type="ECO:0000256" key="9">
    <source>
        <dbReference type="SAM" id="MobiDB-lite"/>
    </source>
</evidence>
<evidence type="ECO:0000256" key="5">
    <source>
        <dbReference type="ARBA" id="ARBA00023155"/>
    </source>
</evidence>
<name>B5LVL9_CONLF</name>
<evidence type="ECO:0000256" key="7">
    <source>
        <dbReference type="PROSITE-ProRule" id="PRU00108"/>
    </source>
</evidence>
<sequence>MHTDPKLGLLLSQAHGNPAAFPPSAAALFAANPMIANHPQLLHQLSAQLAAAQMNNPAGPGPVSGPMHPGAPLPHPALMGFNPEQVAQVCDTLEESGDFDRLSRFLWSLPPHLLESTMKNESILKAQATVYFHNGQFRDLYVLLENNRFKKDYHPKLQAMWLEAHYQEAERLRGRPLGPVDKYRVRKKYPLPRTIWDGEQKTHCFKERTRGLLREYYLTDPYPNPNKKKELAQLTGLTPTQVGNWFKNRRQRDRAAAAKNRGTALNNFNSSDNEGSYDKIRSLEIDINDDEDDDDIDLDVSISDSDDEDRENSSDLKKSPSTALTPDSTSAKTKLDDSSSKSCKPEPCDLSGAEHTTDSNSALKLKSDNYSPAASSTSEISPSHSTKSGTSSVFPSPTQPNGGNPLSSFSHAAFSAQNESLKRELFSLYTAQLRSQHASGIPQAFPGLHSSASPIHLPNLPPSSLSSAAVVHQQRLLVPPAQLFLQAQLAAAGRLNPSHPGSNPHSFLNTSNPHSLLRTNQLLLSSASLSSSQTKSSTNNISTTAVNTTSSLTTSPVSSTVVNPTTSSSPTKPTVFSPVRLCNIKDSK</sequence>
<dbReference type="SMART" id="SM00389">
    <property type="entry name" value="HOX"/>
    <property type="match status" value="1"/>
</dbReference>
<evidence type="ECO:0000256" key="8">
    <source>
        <dbReference type="RuleBase" id="RU000682"/>
    </source>
</evidence>
<dbReference type="InterPro" id="IPR009057">
    <property type="entry name" value="Homeodomain-like_sf"/>
</dbReference>
<protein>
    <submittedName>
        <fullName evidence="11">Six3/6</fullName>
    </submittedName>
</protein>
<proteinExistence type="evidence at transcript level"/>
<keyword evidence="5 7" id="KW-0371">Homeobox</keyword>
<dbReference type="InterPro" id="IPR031701">
    <property type="entry name" value="SIX1_SD"/>
</dbReference>
<dbReference type="GO" id="GO:0005634">
    <property type="term" value="C:nucleus"/>
    <property type="evidence" value="ECO:0007669"/>
    <property type="project" value="UniProtKB-SubCell"/>
</dbReference>